<feature type="signal peptide" evidence="1">
    <location>
        <begin position="1"/>
        <end position="23"/>
    </location>
</feature>
<reference evidence="3" key="1">
    <citation type="submission" date="2020-10" db="EMBL/GenBank/DDBJ databases">
        <authorList>
            <person name="Gilroy R."/>
        </authorList>
    </citation>
    <scope>NUCLEOTIDE SEQUENCE</scope>
    <source>
        <strain evidence="3">CHK154-7741</strain>
    </source>
</reference>
<keyword evidence="3" id="KW-0969">Cilium</keyword>
<evidence type="ECO:0000259" key="2">
    <source>
        <dbReference type="Pfam" id="PF13144"/>
    </source>
</evidence>
<dbReference type="NCBIfam" id="TIGR03170">
    <property type="entry name" value="flgA_cterm"/>
    <property type="match status" value="1"/>
</dbReference>
<protein>
    <recommendedName>
        <fullName evidence="1">Flagella basal body P-ring formation protein FlgA</fullName>
    </recommendedName>
</protein>
<keyword evidence="1" id="KW-0574">Periplasm</keyword>
<feature type="chain" id="PRO_5039748821" description="Flagella basal body P-ring formation protein FlgA" evidence="1">
    <location>
        <begin position="24"/>
        <end position="238"/>
    </location>
</feature>
<feature type="domain" description="Flagella basal body P-ring formation protein FlgA SAF" evidence="2">
    <location>
        <begin position="113"/>
        <end position="236"/>
    </location>
</feature>
<sequence>MKKLIKTLLIITIFSGMAAQCFAQTLSADQFKALVSAQAKKDLQKFNLDDCEVTVGHLPVQSFTVPDGKVTVEIVSNGYQSLTPKEFKKVNIYVNKNYARTYYVPLETKAYKHVAVAKEVIQRDKIIPLQSVEFKRMDIMGNLNNTVSLEDISRELVATKAFFPGNMILKRYTMSKPDIVKNAMVTVNFRTGNALNIAVEGIALMQGNKGDTIQVKNKRFNKIYTGEVTGVNQVLVQI</sequence>
<evidence type="ECO:0000313" key="4">
    <source>
        <dbReference type="Proteomes" id="UP000886748"/>
    </source>
</evidence>
<comment type="caution">
    <text evidence="3">The sequence shown here is derived from an EMBL/GenBank/DDBJ whole genome shotgun (WGS) entry which is preliminary data.</text>
</comment>
<dbReference type="GO" id="GO:0044780">
    <property type="term" value="P:bacterial-type flagellum assembly"/>
    <property type="evidence" value="ECO:0007669"/>
    <property type="project" value="InterPro"/>
</dbReference>
<reference evidence="3" key="2">
    <citation type="journal article" date="2021" name="PeerJ">
        <title>Extensive microbial diversity within the chicken gut microbiome revealed by metagenomics and culture.</title>
        <authorList>
            <person name="Gilroy R."/>
            <person name="Ravi A."/>
            <person name="Getino M."/>
            <person name="Pursley I."/>
            <person name="Horton D.L."/>
            <person name="Alikhan N.F."/>
            <person name="Baker D."/>
            <person name="Gharbi K."/>
            <person name="Hall N."/>
            <person name="Watson M."/>
            <person name="Adriaenssens E.M."/>
            <person name="Foster-Nyarko E."/>
            <person name="Jarju S."/>
            <person name="Secka A."/>
            <person name="Antonio M."/>
            <person name="Oren A."/>
            <person name="Chaudhuri R.R."/>
            <person name="La Ragione R."/>
            <person name="Hildebrand F."/>
            <person name="Pallen M.J."/>
        </authorList>
    </citation>
    <scope>NUCLEOTIDE SEQUENCE</scope>
    <source>
        <strain evidence="3">CHK154-7741</strain>
    </source>
</reference>
<dbReference type="Gene3D" id="2.30.30.760">
    <property type="match status" value="1"/>
</dbReference>
<proteinExistence type="inferred from homology"/>
<organism evidence="3 4">
    <name type="scientific">Candidatus Limenecus avicola</name>
    <dbReference type="NCBI Taxonomy" id="2840847"/>
    <lineage>
        <taxon>Bacteria</taxon>
        <taxon>Bacillati</taxon>
        <taxon>Bacillota</taxon>
        <taxon>Clostridia</taxon>
        <taxon>Eubacteriales</taxon>
        <taxon>Clostridiaceae</taxon>
        <taxon>Clostridiaceae incertae sedis</taxon>
        <taxon>Candidatus Limenecus</taxon>
    </lineage>
</organism>
<keyword evidence="3" id="KW-0282">Flagellum</keyword>
<comment type="function">
    <text evidence="1">Involved in the assembly process of the P-ring formation. It may associate with FlgF on the rod constituting a structure essential for the P-ring assembly or may act as a modulator protein for the P-ring assembly.</text>
</comment>
<keyword evidence="1" id="KW-1005">Bacterial flagellum biogenesis</keyword>
<dbReference type="InterPro" id="IPR017585">
    <property type="entry name" value="SAF_FlgA"/>
</dbReference>
<dbReference type="InterPro" id="IPR039246">
    <property type="entry name" value="Flagellar_FlgA"/>
</dbReference>
<dbReference type="Proteomes" id="UP000886748">
    <property type="component" value="Unassembled WGS sequence"/>
</dbReference>
<dbReference type="EMBL" id="DVOD01000020">
    <property type="protein sequence ID" value="HIU92082.1"/>
    <property type="molecule type" value="Genomic_DNA"/>
</dbReference>
<dbReference type="PANTHER" id="PTHR36307:SF1">
    <property type="entry name" value="FLAGELLA BASAL BODY P-RING FORMATION PROTEIN FLGA"/>
    <property type="match status" value="1"/>
</dbReference>
<dbReference type="GO" id="GO:0042597">
    <property type="term" value="C:periplasmic space"/>
    <property type="evidence" value="ECO:0007669"/>
    <property type="project" value="UniProtKB-SubCell"/>
</dbReference>
<name>A0A9D1SRI3_9CLOT</name>
<keyword evidence="1" id="KW-0732">Signal</keyword>
<comment type="similarity">
    <text evidence="1">Belongs to the FlgA family.</text>
</comment>
<comment type="subcellular location">
    <subcellularLocation>
        <location evidence="1">Periplasm</location>
    </subcellularLocation>
</comment>
<accession>A0A9D1SRI3</accession>
<evidence type="ECO:0000313" key="3">
    <source>
        <dbReference type="EMBL" id="HIU92082.1"/>
    </source>
</evidence>
<dbReference type="Pfam" id="PF13144">
    <property type="entry name" value="ChapFlgA"/>
    <property type="match status" value="1"/>
</dbReference>
<gene>
    <name evidence="3" type="primary">flgA</name>
    <name evidence="3" type="ORF">IAD26_02985</name>
</gene>
<keyword evidence="3" id="KW-0966">Cell projection</keyword>
<evidence type="ECO:0000256" key="1">
    <source>
        <dbReference type="RuleBase" id="RU362063"/>
    </source>
</evidence>
<dbReference type="AlphaFoldDB" id="A0A9D1SRI3"/>
<dbReference type="PANTHER" id="PTHR36307">
    <property type="entry name" value="FLAGELLA BASAL BODY P-RING FORMATION PROTEIN FLGA"/>
    <property type="match status" value="1"/>
</dbReference>